<dbReference type="GO" id="GO:0004497">
    <property type="term" value="F:monooxygenase activity"/>
    <property type="evidence" value="ECO:0007669"/>
    <property type="project" value="UniProtKB-KW"/>
</dbReference>
<feature type="binding site" evidence="6">
    <location>
        <position position="56"/>
    </location>
    <ligand>
        <name>FMN</name>
        <dbReference type="ChEBI" id="CHEBI:58210"/>
    </ligand>
</feature>
<dbReference type="InterPro" id="IPR051260">
    <property type="entry name" value="Diverse_substr_monoxygenases"/>
</dbReference>
<protein>
    <recommendedName>
        <fullName evidence="7">Luciferase-like domain-containing protein</fullName>
    </recommendedName>
</protein>
<sequence length="397" mass="42749">MSPTPLLFADIHHSGDHEGAWRLPSSPIEQINDPGYYLDFARSVQAGGFDGVFFADFVGYDPLVSSVIRWPFEPTTLAAAILHEVPDLNIVITSSTVFTTPEQLYRTFRTLHALSDGRIGWNIVTTGAPKTARAFGNITVPGHDERYQVADGIVDRLRERWGSDRPLLVQAGASDTGRAFAARHADVVFGATPTKDAARAFRTDLRRRAAEAGRDPDEIRFLPGILTTLGATGEEASALRDTLDGLVTEEAARHMLAMYGISMPPGAFDDAVGALVLEPRHNGIRSRAGVLGEIVEKIGPSATWRQLVATIAGSRGHLSVTGTGADVAAVMNDWLDDEVCDGFIVKFAHSPGGVTDYVASVSPHLNARGIGHRAGWPAAARPLTIPRHEPTSHRRST</sequence>
<evidence type="ECO:0000256" key="5">
    <source>
        <dbReference type="ARBA" id="ARBA00033748"/>
    </source>
</evidence>
<keyword evidence="1 6" id="KW-0285">Flavoprotein</keyword>
<dbReference type="STRING" id="417102.CA982_18285"/>
<evidence type="ECO:0000256" key="1">
    <source>
        <dbReference type="ARBA" id="ARBA00022630"/>
    </source>
</evidence>
<dbReference type="InterPro" id="IPR036661">
    <property type="entry name" value="Luciferase-like_sf"/>
</dbReference>
<dbReference type="AlphaFoldDB" id="A0A243Q6W6"/>
<comment type="similarity">
    <text evidence="5">Belongs to the NtaA/SnaA/DszA monooxygenase family.</text>
</comment>
<evidence type="ECO:0000259" key="7">
    <source>
        <dbReference type="Pfam" id="PF00296"/>
    </source>
</evidence>
<comment type="caution">
    <text evidence="8">The sequence shown here is derived from an EMBL/GenBank/DDBJ whole genome shotgun (WGS) entry which is preliminary data.</text>
</comment>
<dbReference type="PANTHER" id="PTHR30011">
    <property type="entry name" value="ALKANESULFONATE MONOOXYGENASE-RELATED"/>
    <property type="match status" value="1"/>
</dbReference>
<dbReference type="SUPFAM" id="SSF51679">
    <property type="entry name" value="Bacterial luciferase-like"/>
    <property type="match status" value="1"/>
</dbReference>
<keyword evidence="9" id="KW-1185">Reference proteome</keyword>
<evidence type="ECO:0000256" key="6">
    <source>
        <dbReference type="PIRSR" id="PIRSR000337-1"/>
    </source>
</evidence>
<dbReference type="Proteomes" id="UP000194632">
    <property type="component" value="Unassembled WGS sequence"/>
</dbReference>
<dbReference type="OrthoDB" id="9149656at2"/>
<dbReference type="EMBL" id="NGFO01000023">
    <property type="protein sequence ID" value="OUC77186.1"/>
    <property type="molecule type" value="Genomic_DNA"/>
</dbReference>
<dbReference type="GO" id="GO:0016705">
    <property type="term" value="F:oxidoreductase activity, acting on paired donors, with incorporation or reduction of molecular oxygen"/>
    <property type="evidence" value="ECO:0007669"/>
    <property type="project" value="InterPro"/>
</dbReference>
<feature type="binding site" evidence="6">
    <location>
        <position position="143"/>
    </location>
    <ligand>
        <name>FMN</name>
        <dbReference type="ChEBI" id="CHEBI:58210"/>
    </ligand>
</feature>
<feature type="binding site" evidence="6">
    <location>
        <position position="147"/>
    </location>
    <ligand>
        <name>FMN</name>
        <dbReference type="ChEBI" id="CHEBI:58210"/>
    </ligand>
</feature>
<dbReference type="Gene3D" id="3.20.20.30">
    <property type="entry name" value="Luciferase-like domain"/>
    <property type="match status" value="2"/>
</dbReference>
<keyword evidence="4" id="KW-0503">Monooxygenase</keyword>
<dbReference type="InterPro" id="IPR016215">
    <property type="entry name" value="NTA_MOA"/>
</dbReference>
<name>A0A243Q6W6_9ACTN</name>
<evidence type="ECO:0000256" key="2">
    <source>
        <dbReference type="ARBA" id="ARBA00022643"/>
    </source>
</evidence>
<feature type="domain" description="Luciferase-like" evidence="7">
    <location>
        <begin position="26"/>
        <end position="311"/>
    </location>
</feature>
<dbReference type="PIRSF" id="PIRSF000337">
    <property type="entry name" value="NTA_MOA"/>
    <property type="match status" value="1"/>
</dbReference>
<proteinExistence type="inferred from homology"/>
<feature type="binding site" evidence="6">
    <location>
        <position position="93"/>
    </location>
    <ligand>
        <name>FMN</name>
        <dbReference type="ChEBI" id="CHEBI:58210"/>
    </ligand>
</feature>
<feature type="binding site" evidence="6">
    <location>
        <position position="174"/>
    </location>
    <ligand>
        <name>FMN</name>
        <dbReference type="ChEBI" id="CHEBI:58210"/>
    </ligand>
</feature>
<evidence type="ECO:0000313" key="8">
    <source>
        <dbReference type="EMBL" id="OUC77186.1"/>
    </source>
</evidence>
<gene>
    <name evidence="8" type="ORF">CA982_18285</name>
</gene>
<accession>A0A243Q6W6</accession>
<evidence type="ECO:0000256" key="4">
    <source>
        <dbReference type="ARBA" id="ARBA00023033"/>
    </source>
</evidence>
<evidence type="ECO:0000313" key="9">
    <source>
        <dbReference type="Proteomes" id="UP000194632"/>
    </source>
</evidence>
<dbReference type="RefSeq" id="WP_086536694.1">
    <property type="nucleotide sequence ID" value="NZ_NGFO01000023.1"/>
</dbReference>
<dbReference type="Pfam" id="PF00296">
    <property type="entry name" value="Bac_luciferase"/>
    <property type="match status" value="1"/>
</dbReference>
<keyword evidence="3" id="KW-0560">Oxidoreductase</keyword>
<organism evidence="8 9">
    <name type="scientific">Gordonia lacunae</name>
    <dbReference type="NCBI Taxonomy" id="417102"/>
    <lineage>
        <taxon>Bacteria</taxon>
        <taxon>Bacillati</taxon>
        <taxon>Actinomycetota</taxon>
        <taxon>Actinomycetes</taxon>
        <taxon>Mycobacteriales</taxon>
        <taxon>Gordoniaceae</taxon>
        <taxon>Gordonia</taxon>
    </lineage>
</organism>
<reference evidence="8 9" key="1">
    <citation type="submission" date="2017-05" db="EMBL/GenBank/DDBJ databases">
        <title>Biotechnological potential of actinobacteria isolated from South African environments.</title>
        <authorList>
            <person name="Le Roes-Hill M."/>
            <person name="Prins A."/>
            <person name="Durrell K.A."/>
        </authorList>
    </citation>
    <scope>NUCLEOTIDE SEQUENCE [LARGE SCALE GENOMIC DNA]</scope>
    <source>
        <strain evidence="8">BS2</strain>
    </source>
</reference>
<evidence type="ECO:0000256" key="3">
    <source>
        <dbReference type="ARBA" id="ARBA00023002"/>
    </source>
</evidence>
<dbReference type="InterPro" id="IPR011251">
    <property type="entry name" value="Luciferase-like_dom"/>
</dbReference>
<dbReference type="PANTHER" id="PTHR30011:SF16">
    <property type="entry name" value="C2H2 FINGER DOMAIN TRANSCRIPTION FACTOR (EUROFUNG)-RELATED"/>
    <property type="match status" value="1"/>
</dbReference>
<keyword evidence="2 6" id="KW-0288">FMN</keyword>